<protein>
    <submittedName>
        <fullName evidence="1">Uncharacterized protein</fullName>
    </submittedName>
</protein>
<dbReference type="OrthoDB" id="299013at2"/>
<dbReference type="STRING" id="1387353.BSF38_00470"/>
<sequence length="160" mass="17823">MFKRSLMVLIAFVACVVLAMTYPVRSISTWIDPVSGSVKFETSWLFIPTRTRIETSELERWIVAHEGCHNPQWHFLNENYRLISGRFAGCGVGRTPKIFPIHAGDSNTRFVHVATDAEIVEFVRAMRSGTPDEQERAVDEAGKILERGYGSPTAAPAGPS</sequence>
<evidence type="ECO:0000313" key="1">
    <source>
        <dbReference type="EMBL" id="APW59056.1"/>
    </source>
</evidence>
<organism evidence="1 2">
    <name type="scientific">Paludisphaera borealis</name>
    <dbReference type="NCBI Taxonomy" id="1387353"/>
    <lineage>
        <taxon>Bacteria</taxon>
        <taxon>Pseudomonadati</taxon>
        <taxon>Planctomycetota</taxon>
        <taxon>Planctomycetia</taxon>
        <taxon>Isosphaerales</taxon>
        <taxon>Isosphaeraceae</taxon>
        <taxon>Paludisphaera</taxon>
    </lineage>
</organism>
<dbReference type="EMBL" id="CP019082">
    <property type="protein sequence ID" value="APW59056.1"/>
    <property type="molecule type" value="Genomic_DNA"/>
</dbReference>
<reference evidence="2" key="1">
    <citation type="submission" date="2016-12" db="EMBL/GenBank/DDBJ databases">
        <title>Comparative genomics of four Isosphaeraceae planctomycetes: a common pool of plasmids and glycoside hydrolase genes.</title>
        <authorList>
            <person name="Ivanova A."/>
        </authorList>
    </citation>
    <scope>NUCLEOTIDE SEQUENCE [LARGE SCALE GENOMIC DNA]</scope>
    <source>
        <strain evidence="2">PX4</strain>
    </source>
</reference>
<accession>A0A1U7CJH0</accession>
<dbReference type="AlphaFoldDB" id="A0A1U7CJH0"/>
<dbReference type="KEGG" id="pbor:BSF38_00470"/>
<dbReference type="Proteomes" id="UP000186309">
    <property type="component" value="Chromosome"/>
</dbReference>
<proteinExistence type="predicted"/>
<dbReference type="RefSeq" id="WP_076343282.1">
    <property type="nucleotide sequence ID" value="NZ_CP019082.1"/>
</dbReference>
<gene>
    <name evidence="1" type="ORF">BSF38_00470</name>
</gene>
<dbReference type="PROSITE" id="PS51257">
    <property type="entry name" value="PROKAR_LIPOPROTEIN"/>
    <property type="match status" value="1"/>
</dbReference>
<keyword evidence="2" id="KW-1185">Reference proteome</keyword>
<name>A0A1U7CJH0_9BACT</name>
<evidence type="ECO:0000313" key="2">
    <source>
        <dbReference type="Proteomes" id="UP000186309"/>
    </source>
</evidence>